<dbReference type="Pfam" id="PF00617">
    <property type="entry name" value="RasGEF"/>
    <property type="match status" value="1"/>
</dbReference>
<feature type="compositionally biased region" description="Polar residues" evidence="3">
    <location>
        <begin position="524"/>
        <end position="534"/>
    </location>
</feature>
<dbReference type="PROSITE" id="PS50009">
    <property type="entry name" value="RASGEF_CAT"/>
    <property type="match status" value="1"/>
</dbReference>
<reference evidence="7" key="1">
    <citation type="submission" date="2025-05" db="UniProtKB">
        <authorList>
            <consortium name="Ensembl"/>
        </authorList>
    </citation>
    <scope>IDENTIFICATION</scope>
</reference>
<accession>A0A8C4R934</accession>
<evidence type="ECO:0000259" key="6">
    <source>
        <dbReference type="PROSITE" id="PS50212"/>
    </source>
</evidence>
<dbReference type="Ensembl" id="ENSEBUT00000027590.1">
    <property type="protein sequence ID" value="ENSEBUP00000027014.1"/>
    <property type="gene ID" value="ENSEBUG00000016608.1"/>
</dbReference>
<keyword evidence="1 2" id="KW-0344">Guanine-nucleotide releasing factor</keyword>
<dbReference type="InterPro" id="IPR029071">
    <property type="entry name" value="Ubiquitin-like_domsf"/>
</dbReference>
<dbReference type="FunFam" id="1.10.840.10:FF:000005">
    <property type="entry name" value="Ral guanine nucleotide dissociation stimulator isoform 1"/>
    <property type="match status" value="1"/>
</dbReference>
<keyword evidence="8" id="KW-1185">Reference proteome</keyword>
<dbReference type="AlphaFoldDB" id="A0A8C4R934"/>
<evidence type="ECO:0000259" key="4">
    <source>
        <dbReference type="PROSITE" id="PS50009"/>
    </source>
</evidence>
<dbReference type="Pfam" id="PF00788">
    <property type="entry name" value="RA"/>
    <property type="match status" value="1"/>
</dbReference>
<dbReference type="InterPro" id="IPR023578">
    <property type="entry name" value="Ras_GEF_dom_sf"/>
</dbReference>
<dbReference type="Pfam" id="PF00618">
    <property type="entry name" value="RasGEF_N"/>
    <property type="match status" value="1"/>
</dbReference>
<dbReference type="GeneTree" id="ENSGT00940000156012"/>
<dbReference type="Proteomes" id="UP000694388">
    <property type="component" value="Unplaced"/>
</dbReference>
<evidence type="ECO:0000256" key="3">
    <source>
        <dbReference type="SAM" id="MobiDB-lite"/>
    </source>
</evidence>
<feature type="domain" description="Ras-associating" evidence="5">
    <location>
        <begin position="587"/>
        <end position="675"/>
    </location>
</feature>
<organism evidence="7 8">
    <name type="scientific">Eptatretus burgeri</name>
    <name type="common">Inshore hagfish</name>
    <dbReference type="NCBI Taxonomy" id="7764"/>
    <lineage>
        <taxon>Eukaryota</taxon>
        <taxon>Metazoa</taxon>
        <taxon>Chordata</taxon>
        <taxon>Craniata</taxon>
        <taxon>Vertebrata</taxon>
        <taxon>Cyclostomata</taxon>
        <taxon>Myxini</taxon>
        <taxon>Myxiniformes</taxon>
        <taxon>Myxinidae</taxon>
        <taxon>Eptatretinae</taxon>
        <taxon>Eptatretus</taxon>
    </lineage>
</organism>
<evidence type="ECO:0000313" key="8">
    <source>
        <dbReference type="Proteomes" id="UP000694388"/>
    </source>
</evidence>
<feature type="compositionally biased region" description="Polar residues" evidence="3">
    <location>
        <begin position="483"/>
        <end position="500"/>
    </location>
</feature>
<protein>
    <submittedName>
        <fullName evidence="7">Ral guanine nucleotide dissociation stimulator-like 1</fullName>
    </submittedName>
</protein>
<dbReference type="SMART" id="SM00147">
    <property type="entry name" value="RasGEF"/>
    <property type="match status" value="1"/>
</dbReference>
<dbReference type="Ensembl" id="ENSEBUT00000027603.1">
    <property type="protein sequence ID" value="ENSEBUP00000027027.1"/>
    <property type="gene ID" value="ENSEBUG00000016608.1"/>
</dbReference>
<feature type="domain" description="N-terminal Ras-GEF" evidence="6">
    <location>
        <begin position="1"/>
        <end position="105"/>
    </location>
</feature>
<dbReference type="CDD" id="cd00155">
    <property type="entry name" value="RasGEF"/>
    <property type="match status" value="1"/>
</dbReference>
<evidence type="ECO:0000259" key="5">
    <source>
        <dbReference type="PROSITE" id="PS50200"/>
    </source>
</evidence>
<dbReference type="InterPro" id="IPR036964">
    <property type="entry name" value="RASGEF_cat_dom_sf"/>
</dbReference>
<dbReference type="InterPro" id="IPR000651">
    <property type="entry name" value="Ras-like_Gua-exchang_fac_N"/>
</dbReference>
<proteinExistence type="predicted"/>
<dbReference type="InterPro" id="IPR019804">
    <property type="entry name" value="Ras_G-nucl-exch_fac_CS"/>
</dbReference>
<dbReference type="OMA" id="THQRPWQ"/>
<dbReference type="PANTHER" id="PTHR23113">
    <property type="entry name" value="GUANINE NUCLEOTIDE EXCHANGE FACTOR"/>
    <property type="match status" value="1"/>
</dbReference>
<dbReference type="Gene3D" id="3.10.20.90">
    <property type="entry name" value="Phosphatidylinositol 3-kinase Catalytic Subunit, Chain A, domain 1"/>
    <property type="match status" value="1"/>
</dbReference>
<evidence type="ECO:0000313" key="7">
    <source>
        <dbReference type="Ensembl" id="ENSEBUP00000027027.1"/>
    </source>
</evidence>
<dbReference type="SUPFAM" id="SSF48366">
    <property type="entry name" value="Ras GEF"/>
    <property type="match status" value="1"/>
</dbReference>
<feature type="compositionally biased region" description="Low complexity" evidence="3">
    <location>
        <begin position="544"/>
        <end position="563"/>
    </location>
</feature>
<dbReference type="GO" id="GO:0005886">
    <property type="term" value="C:plasma membrane"/>
    <property type="evidence" value="ECO:0007669"/>
    <property type="project" value="TreeGrafter"/>
</dbReference>
<dbReference type="SMART" id="SM00314">
    <property type="entry name" value="RA"/>
    <property type="match status" value="1"/>
</dbReference>
<dbReference type="GO" id="GO:0005085">
    <property type="term" value="F:guanyl-nucleotide exchange factor activity"/>
    <property type="evidence" value="ECO:0007669"/>
    <property type="project" value="UniProtKB-KW"/>
</dbReference>
<dbReference type="PROSITE" id="PS50200">
    <property type="entry name" value="RA"/>
    <property type="match status" value="1"/>
</dbReference>
<feature type="region of interest" description="Disordered" evidence="3">
    <location>
        <begin position="483"/>
        <end position="563"/>
    </location>
</feature>
<dbReference type="Gene3D" id="1.10.840.10">
    <property type="entry name" value="Ras guanine-nucleotide exchange factors catalytic domain"/>
    <property type="match status" value="1"/>
</dbReference>
<dbReference type="PANTHER" id="PTHR23113:SF312">
    <property type="entry name" value="RAL GUANINE NUCLEOTIDE DISSOCIATION STIMULATOR-LIKE, ISOFORM E"/>
    <property type="match status" value="1"/>
</dbReference>
<feature type="domain" description="Ras-GEF" evidence="4">
    <location>
        <begin position="144"/>
        <end position="419"/>
    </location>
</feature>
<evidence type="ECO:0000256" key="1">
    <source>
        <dbReference type="ARBA" id="ARBA00022658"/>
    </source>
</evidence>
<dbReference type="InterPro" id="IPR001895">
    <property type="entry name" value="RASGEF_cat_dom"/>
</dbReference>
<dbReference type="CDD" id="cd06224">
    <property type="entry name" value="REM"/>
    <property type="match status" value="1"/>
</dbReference>
<dbReference type="InterPro" id="IPR008937">
    <property type="entry name" value="Ras-like_GEF"/>
</dbReference>
<dbReference type="GO" id="GO:0007265">
    <property type="term" value="P:Ras protein signal transduction"/>
    <property type="evidence" value="ECO:0007669"/>
    <property type="project" value="TreeGrafter"/>
</dbReference>
<dbReference type="InterPro" id="IPR000159">
    <property type="entry name" value="RA_dom"/>
</dbReference>
<dbReference type="PROSITE" id="PS00720">
    <property type="entry name" value="RASGEF"/>
    <property type="match status" value="1"/>
</dbReference>
<dbReference type="PROSITE" id="PS50212">
    <property type="entry name" value="RASGEF_NTER"/>
    <property type="match status" value="1"/>
</dbReference>
<evidence type="ECO:0000256" key="2">
    <source>
        <dbReference type="PROSITE-ProRule" id="PRU00168"/>
    </source>
</evidence>
<name>A0A8C4R934_EPTBU</name>
<sequence>MSIFLATYRAFATLQDILEILLKRYEEWVNTERSNGLGDGTTRGKDMFRKAVTSIFVVWFDQYPEDFLSDLSSLHLLLPFFAKISPGSEAERRAHSLLNSNAQLHLTQEVERGVSSSGVVFSLGEEDDVEVIAEDEKVEILTFSAESVAEQLTFMDSELFRRVIPHQCLGSVWSRRDQRGNSHLAPSVRATITQFNAVTSAVQETVLRPGDHSSGPRTSALLRARIIEQWIDIAQECRILKNFSSLRAILSTLQSNAIHRLKKSWGFVSREKILIFDELSEIFSDENNYFMSREILMKEGTSKFANMESCIKGSQKRSIKRLQSQKELGLMQGTVPYLGTFLTDLTMLDTALPDFVYGGLINFEKRRKEFEIIAQIRLLQSACNNYSLNPAPRFLAWFHRQEPLSESEGYALSCAAEPLVDSTPNTPGNKKSMVKRLSLLFAVSEIPTMSPPAKTPSSEMEMLPCSPCSPADGALLLMRGTQGSMSGDLTDSMSMASSCSEPDEGTVGLPDLPQALHEMPPDDSSLTSLHSNDLTFGASAAFTPPSSSSSSMSSPRSSFNLPSNRIHQRSVSCSAVPRPVYNQQTDDSCIIRVSLETGSDGNLYRSLLLTSQDKTAVVIQKAMEKHNLSQEPVENFQLVQTISNERELVMPDKANVFYAMSTSANFDFVLRRKSAINSSVAGVLSSQSSSSLPNMKSKALSLSKTTF</sequence>
<dbReference type="Gene3D" id="1.20.870.10">
    <property type="entry name" value="Son of sevenless (SoS) protein Chain: S domain 1"/>
    <property type="match status" value="1"/>
</dbReference>
<dbReference type="SUPFAM" id="SSF54236">
    <property type="entry name" value="Ubiquitin-like"/>
    <property type="match status" value="1"/>
</dbReference>